<dbReference type="PANTHER" id="PTHR36578:SF1">
    <property type="entry name" value="APPLE DOMAIN-CONTAINING PROTEIN"/>
    <property type="match status" value="1"/>
</dbReference>
<keyword evidence="3" id="KW-1185">Reference proteome</keyword>
<reference evidence="2" key="1">
    <citation type="submission" date="2017-06" db="EMBL/GenBank/DDBJ databases">
        <title>Draft genome sequence of a variant of Elsinoe murrayae.</title>
        <authorList>
            <person name="Cheng Q."/>
        </authorList>
    </citation>
    <scope>NUCLEOTIDE SEQUENCE [LARGE SCALE GENOMIC DNA]</scope>
    <source>
        <strain evidence="2">CQ-2017a</strain>
    </source>
</reference>
<feature type="compositionally biased region" description="Low complexity" evidence="1">
    <location>
        <begin position="14"/>
        <end position="60"/>
    </location>
</feature>
<accession>A0A2K1QHC0</accession>
<sequence length="540" mass="56722">MTQPVQTTIPAGFTSTSARATPDTTSTTSSLTSPPSTTSTSTTTSTSLSTTSVSPVSSGSCGLHGYDLQKPAASYVDSTGQYGALAVCRTLCAAQPSVLSFAFGSNTCLCYQATVDGNLNPVEDSPYAFYDLTCGSDGDNASTTPALTSATSATTSAKGACATQPEDGTYCGFINPEDPCAPQPDGHGPDNLTVDAFMNSADFKQVSTSAPTSVSGKSGAVYAQVFSNLQAAVSANSYLGLHTLYAYDVSACAAFCEDTSLCTSFNIYIERDPSLNPTKNDSTASTVWGYWCPNPEAITNYKCTLWGSNLDASMATNKGQWRRDFEVVITGSNGYDKTNSTTPTCEITSALPSPTGVTSSIVSTTTLGITTTLTSTSAFSSTTTAISTSRASTLTTSIKSSTTTKLSASASATNPTVPKWKKGRNCNGKAVNNPKRWMGSKVFPGPYNPQVCADYAWAQNAANKAAAIRGGKRLWQPCKYVNAVYYHKNGIPFGTYCNLYDVALSSEFETYTGGVVGGDNYSTRQSWTFELDVDSNFDKC</sequence>
<dbReference type="EMBL" id="NKHZ01000088">
    <property type="protein sequence ID" value="PNS14331.1"/>
    <property type="molecule type" value="Genomic_DNA"/>
</dbReference>
<gene>
    <name evidence="2" type="ORF">CAC42_6844</name>
</gene>
<proteinExistence type="predicted"/>
<dbReference type="AlphaFoldDB" id="A0A2K1QHC0"/>
<protein>
    <submittedName>
        <fullName evidence="2">Guanine nucleotide-binding protein subunit beta</fullName>
    </submittedName>
</protein>
<evidence type="ECO:0000313" key="2">
    <source>
        <dbReference type="EMBL" id="PNS14331.1"/>
    </source>
</evidence>
<evidence type="ECO:0000313" key="3">
    <source>
        <dbReference type="Proteomes" id="UP000243797"/>
    </source>
</evidence>
<dbReference type="OrthoDB" id="271448at2759"/>
<comment type="caution">
    <text evidence="2">The sequence shown here is derived from an EMBL/GenBank/DDBJ whole genome shotgun (WGS) entry which is preliminary data.</text>
</comment>
<dbReference type="STRING" id="2082308.A0A2K1QHC0"/>
<dbReference type="InParanoid" id="A0A2K1QHC0"/>
<feature type="region of interest" description="Disordered" evidence="1">
    <location>
        <begin position="1"/>
        <end position="60"/>
    </location>
</feature>
<dbReference type="PANTHER" id="PTHR36578">
    <property type="entry name" value="CHROMOSOME 15, WHOLE GENOME SHOTGUN SEQUENCE"/>
    <property type="match status" value="1"/>
</dbReference>
<name>A0A2K1QHC0_9PEZI</name>
<dbReference type="Proteomes" id="UP000243797">
    <property type="component" value="Unassembled WGS sequence"/>
</dbReference>
<organism evidence="2 3">
    <name type="scientific">Sphaceloma murrayae</name>
    <dbReference type="NCBI Taxonomy" id="2082308"/>
    <lineage>
        <taxon>Eukaryota</taxon>
        <taxon>Fungi</taxon>
        <taxon>Dikarya</taxon>
        <taxon>Ascomycota</taxon>
        <taxon>Pezizomycotina</taxon>
        <taxon>Dothideomycetes</taxon>
        <taxon>Dothideomycetidae</taxon>
        <taxon>Myriangiales</taxon>
        <taxon>Elsinoaceae</taxon>
        <taxon>Sphaceloma</taxon>
    </lineage>
</organism>
<evidence type="ECO:0000256" key="1">
    <source>
        <dbReference type="SAM" id="MobiDB-lite"/>
    </source>
</evidence>